<dbReference type="OrthoDB" id="1361771at2"/>
<gene>
    <name evidence="2" type="ORF">SAMN05444338_102253</name>
</gene>
<evidence type="ECO:0000313" key="2">
    <source>
        <dbReference type="EMBL" id="SDW38526.1"/>
    </source>
</evidence>
<evidence type="ECO:0000256" key="1">
    <source>
        <dbReference type="SAM" id="Phobius"/>
    </source>
</evidence>
<accession>A0A1H2T3I6</accession>
<keyword evidence="1" id="KW-0472">Membrane</keyword>
<protein>
    <submittedName>
        <fullName evidence="2">Uncharacterized protein</fullName>
    </submittedName>
</protein>
<dbReference type="RefSeq" id="WP_091429633.1">
    <property type="nucleotide sequence ID" value="NZ_FNMV01000002.1"/>
</dbReference>
<keyword evidence="1" id="KW-0812">Transmembrane</keyword>
<dbReference type="AlphaFoldDB" id="A0A1H2T3I6"/>
<organism evidence="2 3">
    <name type="scientific">Flavobacterium degerlachei</name>
    <dbReference type="NCBI Taxonomy" id="229203"/>
    <lineage>
        <taxon>Bacteria</taxon>
        <taxon>Pseudomonadati</taxon>
        <taxon>Bacteroidota</taxon>
        <taxon>Flavobacteriia</taxon>
        <taxon>Flavobacteriales</taxon>
        <taxon>Flavobacteriaceae</taxon>
        <taxon>Flavobacterium</taxon>
    </lineage>
</organism>
<proteinExistence type="predicted"/>
<name>A0A1H2T3I6_9FLAO</name>
<keyword evidence="3" id="KW-1185">Reference proteome</keyword>
<dbReference type="EMBL" id="FNMV01000002">
    <property type="protein sequence ID" value="SDW38526.1"/>
    <property type="molecule type" value="Genomic_DNA"/>
</dbReference>
<keyword evidence="1" id="KW-1133">Transmembrane helix</keyword>
<sequence length="98" mass="11417">MKITQITNEENLLKFSKALKDKMSKGFEIEERNDKLPFAVLSKKRKKVNHNFNLLLSCITLGVWSLPWIYQCCVSSKETRILIAIDEDGNTFEDKCYN</sequence>
<reference evidence="3" key="1">
    <citation type="submission" date="2016-10" db="EMBL/GenBank/DDBJ databases">
        <authorList>
            <person name="Varghese N."/>
            <person name="Submissions S."/>
        </authorList>
    </citation>
    <scope>NUCLEOTIDE SEQUENCE [LARGE SCALE GENOMIC DNA]</scope>
    <source>
        <strain evidence="3">DSM 15718</strain>
    </source>
</reference>
<feature type="transmembrane region" description="Helical" evidence="1">
    <location>
        <begin position="52"/>
        <end position="70"/>
    </location>
</feature>
<evidence type="ECO:0000313" key="3">
    <source>
        <dbReference type="Proteomes" id="UP000198569"/>
    </source>
</evidence>
<dbReference type="Proteomes" id="UP000198569">
    <property type="component" value="Unassembled WGS sequence"/>
</dbReference>